<protein>
    <submittedName>
        <fullName evidence="2">Uncharacterized protein</fullName>
    </submittedName>
</protein>
<comment type="caution">
    <text evidence="2">The sequence shown here is derived from an EMBL/GenBank/DDBJ whole genome shotgun (WGS) entry which is preliminary data.</text>
</comment>
<organism evidence="2 3">
    <name type="scientific">Ancylostoma caninum</name>
    <name type="common">Dog hookworm</name>
    <dbReference type="NCBI Taxonomy" id="29170"/>
    <lineage>
        <taxon>Eukaryota</taxon>
        <taxon>Metazoa</taxon>
        <taxon>Ecdysozoa</taxon>
        <taxon>Nematoda</taxon>
        <taxon>Chromadorea</taxon>
        <taxon>Rhabditida</taxon>
        <taxon>Rhabditina</taxon>
        <taxon>Rhabditomorpha</taxon>
        <taxon>Strongyloidea</taxon>
        <taxon>Ancylostomatidae</taxon>
        <taxon>Ancylostomatinae</taxon>
        <taxon>Ancylostoma</taxon>
    </lineage>
</organism>
<reference evidence="2 3" key="1">
    <citation type="submission" date="2014-10" db="EMBL/GenBank/DDBJ databases">
        <title>Draft genome of the hookworm Ancylostoma caninum.</title>
        <authorList>
            <person name="Mitreva M."/>
        </authorList>
    </citation>
    <scope>NUCLEOTIDE SEQUENCE [LARGE SCALE GENOMIC DNA]</scope>
    <source>
        <strain evidence="2 3">Baltimore</strain>
    </source>
</reference>
<name>A0A368FSI0_ANCCA</name>
<evidence type="ECO:0000313" key="3">
    <source>
        <dbReference type="Proteomes" id="UP000252519"/>
    </source>
</evidence>
<keyword evidence="1" id="KW-0732">Signal</keyword>
<evidence type="ECO:0000313" key="2">
    <source>
        <dbReference type="EMBL" id="RCN35181.1"/>
    </source>
</evidence>
<dbReference type="OrthoDB" id="10317795at2759"/>
<dbReference type="Proteomes" id="UP000252519">
    <property type="component" value="Unassembled WGS sequence"/>
</dbReference>
<accession>A0A368FSI0</accession>
<proteinExistence type="predicted"/>
<dbReference type="AlphaFoldDB" id="A0A368FSI0"/>
<gene>
    <name evidence="2" type="ORF">ANCCAN_18955</name>
</gene>
<keyword evidence="3" id="KW-1185">Reference proteome</keyword>
<feature type="chain" id="PRO_5016594991" evidence="1">
    <location>
        <begin position="20"/>
        <end position="108"/>
    </location>
</feature>
<evidence type="ECO:0000256" key="1">
    <source>
        <dbReference type="SAM" id="SignalP"/>
    </source>
</evidence>
<dbReference type="EMBL" id="JOJR01000692">
    <property type="protein sequence ID" value="RCN35181.1"/>
    <property type="molecule type" value="Genomic_DNA"/>
</dbReference>
<sequence length="108" mass="12267">MVAVYFAAFGIFLLPLASSQPQVQGPLICPNSSFEKEIIDDYVVGHINDQRYAQLKGLVLNGPWQGRDKWTPETQGYGKKLPKAKTMNRMVSQIRMHAFNEESLCRHD</sequence>
<feature type="signal peptide" evidence="1">
    <location>
        <begin position="1"/>
        <end position="19"/>
    </location>
</feature>